<evidence type="ECO:0000313" key="3">
    <source>
        <dbReference type="EMBL" id="NBD28230.1"/>
    </source>
</evidence>
<dbReference type="EMBL" id="JAAAMV010000037">
    <property type="protein sequence ID" value="NBD28230.1"/>
    <property type="molecule type" value="Genomic_DNA"/>
</dbReference>
<gene>
    <name evidence="3" type="ORF">GT019_30570</name>
</gene>
<accession>A0ABW9XZT5</accession>
<dbReference type="SUPFAM" id="SSF51556">
    <property type="entry name" value="Metallo-dependent hydrolases"/>
    <property type="match status" value="1"/>
</dbReference>
<dbReference type="InterPro" id="IPR052350">
    <property type="entry name" value="Metallo-dep_Lactonases"/>
</dbReference>
<evidence type="ECO:0000313" key="4">
    <source>
        <dbReference type="Proteomes" id="UP000665561"/>
    </source>
</evidence>
<comment type="similarity">
    <text evidence="1">Belongs to the metallo-dependent hydrolases superfamily.</text>
</comment>
<dbReference type="Pfam" id="PF04909">
    <property type="entry name" value="Amidohydro_2"/>
    <property type="match status" value="1"/>
</dbReference>
<evidence type="ECO:0000256" key="1">
    <source>
        <dbReference type="ARBA" id="ARBA00038310"/>
    </source>
</evidence>
<keyword evidence="4" id="KW-1185">Reference proteome</keyword>
<proteinExistence type="inferred from homology"/>
<dbReference type="InterPro" id="IPR006680">
    <property type="entry name" value="Amidohydro-rel"/>
</dbReference>
<reference evidence="3 4" key="1">
    <citation type="submission" date="2020-01" db="EMBL/GenBank/DDBJ databases">
        <title>Paenibacillus soybeanensis sp. nov. isolated from the nodules of soybean (Glycine max(L.) Merr).</title>
        <authorList>
            <person name="Wang H."/>
        </authorList>
    </citation>
    <scope>NUCLEOTIDE SEQUENCE [LARGE SCALE GENOMIC DNA]</scope>
    <source>
        <strain evidence="3 4">T1</strain>
    </source>
</reference>
<dbReference type="PANTHER" id="PTHR43569:SF2">
    <property type="entry name" value="AMIDOHYDROLASE-RELATED DOMAIN-CONTAINING PROTEIN"/>
    <property type="match status" value="1"/>
</dbReference>
<dbReference type="InterPro" id="IPR032466">
    <property type="entry name" value="Metal_Hydrolase"/>
</dbReference>
<evidence type="ECO:0000259" key="2">
    <source>
        <dbReference type="Pfam" id="PF04909"/>
    </source>
</evidence>
<dbReference type="Proteomes" id="UP000665561">
    <property type="component" value="Unassembled WGS sequence"/>
</dbReference>
<feature type="domain" description="Amidohydrolase-related" evidence="2">
    <location>
        <begin position="3"/>
        <end position="276"/>
    </location>
</feature>
<name>A0ABW9XZT5_9BACL</name>
<dbReference type="RefSeq" id="WP_161747243.1">
    <property type="nucleotide sequence ID" value="NZ_JAAAMV010000037.1"/>
</dbReference>
<dbReference type="Gene3D" id="3.20.20.140">
    <property type="entry name" value="Metal-dependent hydrolases"/>
    <property type="match status" value="1"/>
</dbReference>
<sequence length="276" mass="31930">MRIDAHQHYWKIHRGDYGWITPDNRMMYRDYLPKDLNPSLEQHQFDGTILVQAAPTLAETAFLLLLAEREESVKGVVGWIDLLSPNHFEDYRRFCANPKYAGFRIMIQDMVNPAIILEAGFVNALRVYADLGVPIDLLVTSNQLQILTELLKQVPNLRGVIDHIGKPQIAEGEFDFWARNMMVLASYPGIYCKLSGMVTEAEPHSWEYEQFVPYIRFILDCFGQQRTMFGSDWPVCLLAAGYAEVVEILERAMPETWTKEDQDRLFGLNAKEFYRL</sequence>
<dbReference type="PANTHER" id="PTHR43569">
    <property type="entry name" value="AMIDOHYDROLASE"/>
    <property type="match status" value="1"/>
</dbReference>
<protein>
    <submittedName>
        <fullName evidence="3">Amidohydrolase family protein</fullName>
    </submittedName>
</protein>
<organism evidence="3 4">
    <name type="scientific">Paenibacillus glycinis</name>
    <dbReference type="NCBI Taxonomy" id="2697035"/>
    <lineage>
        <taxon>Bacteria</taxon>
        <taxon>Bacillati</taxon>
        <taxon>Bacillota</taxon>
        <taxon>Bacilli</taxon>
        <taxon>Bacillales</taxon>
        <taxon>Paenibacillaceae</taxon>
        <taxon>Paenibacillus</taxon>
    </lineage>
</organism>
<comment type="caution">
    <text evidence="3">The sequence shown here is derived from an EMBL/GenBank/DDBJ whole genome shotgun (WGS) entry which is preliminary data.</text>
</comment>